<dbReference type="EMBL" id="BONJ01000001">
    <property type="protein sequence ID" value="GIG12416.1"/>
    <property type="molecule type" value="Genomic_DNA"/>
</dbReference>
<organism evidence="2 3">
    <name type="scientific">Catellatospora methionotrophica</name>
    <dbReference type="NCBI Taxonomy" id="121620"/>
    <lineage>
        <taxon>Bacteria</taxon>
        <taxon>Bacillati</taxon>
        <taxon>Actinomycetota</taxon>
        <taxon>Actinomycetes</taxon>
        <taxon>Micromonosporales</taxon>
        <taxon>Micromonosporaceae</taxon>
        <taxon>Catellatospora</taxon>
    </lineage>
</organism>
<evidence type="ECO:0000256" key="1">
    <source>
        <dbReference type="SAM" id="MobiDB-lite"/>
    </source>
</evidence>
<reference evidence="2" key="1">
    <citation type="submission" date="2021-01" db="EMBL/GenBank/DDBJ databases">
        <title>Whole genome shotgun sequence of Catellatospora methionotrophica NBRC 14553.</title>
        <authorList>
            <person name="Komaki H."/>
            <person name="Tamura T."/>
        </authorList>
    </citation>
    <scope>NUCLEOTIDE SEQUENCE</scope>
    <source>
        <strain evidence="2">NBRC 14553</strain>
    </source>
</reference>
<proteinExistence type="predicted"/>
<protein>
    <submittedName>
        <fullName evidence="2">Uncharacterized protein</fullName>
    </submittedName>
</protein>
<comment type="caution">
    <text evidence="2">The sequence shown here is derived from an EMBL/GenBank/DDBJ whole genome shotgun (WGS) entry which is preliminary data.</text>
</comment>
<feature type="compositionally biased region" description="Low complexity" evidence="1">
    <location>
        <begin position="81"/>
        <end position="94"/>
    </location>
</feature>
<accession>A0A8J3PEQ9</accession>
<gene>
    <name evidence="2" type="ORF">Cme02nite_07480</name>
</gene>
<evidence type="ECO:0000313" key="2">
    <source>
        <dbReference type="EMBL" id="GIG12416.1"/>
    </source>
</evidence>
<feature type="region of interest" description="Disordered" evidence="1">
    <location>
        <begin position="81"/>
        <end position="102"/>
    </location>
</feature>
<feature type="region of interest" description="Disordered" evidence="1">
    <location>
        <begin position="1"/>
        <end position="30"/>
    </location>
</feature>
<sequence>MWTVVSDRRGSLGATGRRLRRRARGPTLPGMRPTPLLALAAVCVLATATACGGDEGDPVTAPTFSTVVSPTAAPVASASAAASPAPARSSARPSPAAPSWPSPADCVSYNPNNLTVQYEAGIHQVMDGSKIVARLHGGPGENIGDQGLALAQRYKRHCFIGRGNGREDANAFVFDYWRDSSGKRTTIPGEDDACSSYDRGNLQVNDMGGGQGWRVKDDDNVLHLFDDESDARDGRLVLAKYGRICRLGNPPDDDQDYVTYGR</sequence>
<dbReference type="Proteomes" id="UP000660339">
    <property type="component" value="Unassembled WGS sequence"/>
</dbReference>
<feature type="compositionally biased region" description="Basic and acidic residues" evidence="1">
    <location>
        <begin position="1"/>
        <end position="10"/>
    </location>
</feature>
<name>A0A8J3PEQ9_9ACTN</name>
<dbReference type="AlphaFoldDB" id="A0A8J3PEQ9"/>
<evidence type="ECO:0000313" key="3">
    <source>
        <dbReference type="Proteomes" id="UP000660339"/>
    </source>
</evidence>
<keyword evidence="3" id="KW-1185">Reference proteome</keyword>